<comment type="caution">
    <text evidence="2">The sequence shown here is derived from an EMBL/GenBank/DDBJ whole genome shotgun (WGS) entry which is preliminary data.</text>
</comment>
<dbReference type="EMBL" id="BJXA01000031">
    <property type="protein sequence ID" value="GEM40005.1"/>
    <property type="molecule type" value="Genomic_DNA"/>
</dbReference>
<sequence>MAIDSAALGAAVAGPEDASSDRPHADNPAAAAVAANPSTLRRDSPPAPIGFPLLPIRSDMASDRAGV</sequence>
<feature type="compositionally biased region" description="Low complexity" evidence="1">
    <location>
        <begin position="26"/>
        <end position="37"/>
    </location>
</feature>
<organism evidence="2 3">
    <name type="scientific">Nocardia ninae NBRC 108245</name>
    <dbReference type="NCBI Taxonomy" id="1210091"/>
    <lineage>
        <taxon>Bacteria</taxon>
        <taxon>Bacillati</taxon>
        <taxon>Actinomycetota</taxon>
        <taxon>Actinomycetes</taxon>
        <taxon>Mycobacteriales</taxon>
        <taxon>Nocardiaceae</taxon>
        <taxon>Nocardia</taxon>
    </lineage>
</organism>
<evidence type="ECO:0000256" key="1">
    <source>
        <dbReference type="SAM" id="MobiDB-lite"/>
    </source>
</evidence>
<evidence type="ECO:0000313" key="2">
    <source>
        <dbReference type="EMBL" id="GEM40005.1"/>
    </source>
</evidence>
<dbReference type="Proteomes" id="UP000321424">
    <property type="component" value="Unassembled WGS sequence"/>
</dbReference>
<keyword evidence="3" id="KW-1185">Reference proteome</keyword>
<proteinExistence type="predicted"/>
<evidence type="ECO:0000313" key="3">
    <source>
        <dbReference type="Proteomes" id="UP000321424"/>
    </source>
</evidence>
<gene>
    <name evidence="2" type="ORF">NN4_45240</name>
</gene>
<accession>A0A511MH84</accession>
<name>A0A511MH84_9NOCA</name>
<protein>
    <submittedName>
        <fullName evidence="2">Uncharacterized protein</fullName>
    </submittedName>
</protein>
<reference evidence="2 3" key="1">
    <citation type="submission" date="2019-07" db="EMBL/GenBank/DDBJ databases">
        <title>Whole genome shotgun sequence of Nocardia ninae NBRC 108245.</title>
        <authorList>
            <person name="Hosoyama A."/>
            <person name="Uohara A."/>
            <person name="Ohji S."/>
            <person name="Ichikawa N."/>
        </authorList>
    </citation>
    <scope>NUCLEOTIDE SEQUENCE [LARGE SCALE GENOMIC DNA]</scope>
    <source>
        <strain evidence="2 3">NBRC 108245</strain>
    </source>
</reference>
<dbReference type="AlphaFoldDB" id="A0A511MH84"/>
<feature type="region of interest" description="Disordered" evidence="1">
    <location>
        <begin position="1"/>
        <end position="67"/>
    </location>
</feature>